<feature type="transmembrane region" description="Helical" evidence="6">
    <location>
        <begin position="69"/>
        <end position="86"/>
    </location>
</feature>
<evidence type="ECO:0000256" key="3">
    <source>
        <dbReference type="ARBA" id="ARBA00022692"/>
    </source>
</evidence>
<dbReference type="InterPro" id="IPR017850">
    <property type="entry name" value="Alkaline_phosphatase_core_sf"/>
</dbReference>
<feature type="transmembrane region" description="Helical" evidence="6">
    <location>
        <begin position="146"/>
        <end position="164"/>
    </location>
</feature>
<dbReference type="Proteomes" id="UP000254620">
    <property type="component" value="Unassembled WGS sequence"/>
</dbReference>
<evidence type="ECO:0000256" key="2">
    <source>
        <dbReference type="ARBA" id="ARBA00022475"/>
    </source>
</evidence>
<dbReference type="PANTHER" id="PTHR47371:SF3">
    <property type="entry name" value="PHOSPHOGLYCEROL TRANSFERASE I"/>
    <property type="match status" value="1"/>
</dbReference>
<keyword evidence="4 6" id="KW-1133">Transmembrane helix</keyword>
<keyword evidence="5 6" id="KW-0472">Membrane</keyword>
<evidence type="ECO:0000256" key="6">
    <source>
        <dbReference type="SAM" id="Phobius"/>
    </source>
</evidence>
<dbReference type="Pfam" id="PF00884">
    <property type="entry name" value="Sulfatase"/>
    <property type="match status" value="1"/>
</dbReference>
<dbReference type="SUPFAM" id="SSF53649">
    <property type="entry name" value="Alkaline phosphatase-like"/>
    <property type="match status" value="1"/>
</dbReference>
<feature type="transmembrane region" description="Helical" evidence="6">
    <location>
        <begin position="12"/>
        <end position="36"/>
    </location>
</feature>
<dbReference type="GO" id="GO:0016740">
    <property type="term" value="F:transferase activity"/>
    <property type="evidence" value="ECO:0007669"/>
    <property type="project" value="UniProtKB-KW"/>
</dbReference>
<protein>
    <submittedName>
        <fullName evidence="8">Phosphoglycerol transferase and related proteins, alkaline phosphatase superfamily</fullName>
    </submittedName>
</protein>
<evidence type="ECO:0000313" key="8">
    <source>
        <dbReference type="EMBL" id="SUU97140.1"/>
    </source>
</evidence>
<evidence type="ECO:0000313" key="9">
    <source>
        <dbReference type="Proteomes" id="UP000254620"/>
    </source>
</evidence>
<keyword evidence="2" id="KW-1003">Cell membrane</keyword>
<evidence type="ECO:0000256" key="5">
    <source>
        <dbReference type="ARBA" id="ARBA00023136"/>
    </source>
</evidence>
<sequence>MLKIDRTLNGSAVFYEMVIMEYILLALFTLAAVIFIINSHYRWTYFFAIAQFVLFFSLMFSITGQWQRGLNFAAVLFVVLMLFHRLKIHFYKQPLLVSDFFLVFDWRNWETLLHYRSAIFAIAGLIGLLVYAVMGWSSAEVISGEWQLLASAVLFFTIFSICHYSKNKSAIKQWLDSLPDDGRDVFLNLPMSCRGVFFKPPVFEGDANYFLQQKQHVPDYPLSAENEKPDIVVWLQESTLNRHSFVFESADIPPITMYENQADTKFNSHLRVHTLGGATWKSEFAFLSGLPSTDFGTMANAVFYSVVPHLQYSFIQNLKAQGYYCVALSPFTKGNYNAKPAYDHLGFDLMLQPQELGYPAPLSKNLWTIGSDEMSQYVQKILQKEGIPALEKVNQPLFVYVLTMREHGPYHDVGNIFNLQNQGFTQKGTGELNDYIQRIVKLNEVMEEFNQYMKNRHKPYVLAYFGDHQISINGAQPAYQFDYPNPNYITQLVVRSNLQNDFKQQQDFLDLAQAGGLLLEIAGLQADEFMQANIAMRKLSGGKLQDCQDVRLLAGYRNYLYQQLKVAK</sequence>
<organism evidence="8 9">
    <name type="scientific">Avibacterium paragallinarum</name>
    <name type="common">Haemophilus gallinarum</name>
    <dbReference type="NCBI Taxonomy" id="728"/>
    <lineage>
        <taxon>Bacteria</taxon>
        <taxon>Pseudomonadati</taxon>
        <taxon>Pseudomonadota</taxon>
        <taxon>Gammaproteobacteria</taxon>
        <taxon>Pasteurellales</taxon>
        <taxon>Pasteurellaceae</taxon>
        <taxon>Avibacterium</taxon>
    </lineage>
</organism>
<evidence type="ECO:0000256" key="1">
    <source>
        <dbReference type="ARBA" id="ARBA00004651"/>
    </source>
</evidence>
<accession>A0A380X1Y9</accession>
<evidence type="ECO:0000256" key="4">
    <source>
        <dbReference type="ARBA" id="ARBA00022989"/>
    </source>
</evidence>
<keyword evidence="8" id="KW-0808">Transferase</keyword>
<comment type="subcellular location">
    <subcellularLocation>
        <location evidence="1">Cell membrane</location>
        <topology evidence="1">Multi-pass membrane protein</topology>
    </subcellularLocation>
</comment>
<gene>
    <name evidence="8" type="ORF">NCTC10926_00511</name>
</gene>
<dbReference type="Gene3D" id="3.40.720.10">
    <property type="entry name" value="Alkaline Phosphatase, subunit A"/>
    <property type="match status" value="1"/>
</dbReference>
<dbReference type="GO" id="GO:0005886">
    <property type="term" value="C:plasma membrane"/>
    <property type="evidence" value="ECO:0007669"/>
    <property type="project" value="UniProtKB-SubCell"/>
</dbReference>
<reference evidence="8 9" key="1">
    <citation type="submission" date="2018-06" db="EMBL/GenBank/DDBJ databases">
        <authorList>
            <consortium name="Pathogen Informatics"/>
            <person name="Doyle S."/>
        </authorList>
    </citation>
    <scope>NUCLEOTIDE SEQUENCE [LARGE SCALE GENOMIC DNA]</scope>
    <source>
        <strain evidence="8 9">NCTC10926</strain>
    </source>
</reference>
<dbReference type="AlphaFoldDB" id="A0A380X1Y9"/>
<dbReference type="InterPro" id="IPR050448">
    <property type="entry name" value="OpgB/LTA_synthase_biosynth"/>
</dbReference>
<keyword evidence="3 6" id="KW-0812">Transmembrane</keyword>
<name>A0A380X1Y9_AVIPA</name>
<dbReference type="EMBL" id="UFSW01000001">
    <property type="protein sequence ID" value="SUU97140.1"/>
    <property type="molecule type" value="Genomic_DNA"/>
</dbReference>
<dbReference type="InterPro" id="IPR000917">
    <property type="entry name" value="Sulfatase_N"/>
</dbReference>
<dbReference type="PANTHER" id="PTHR47371">
    <property type="entry name" value="LIPOTEICHOIC ACID SYNTHASE"/>
    <property type="match status" value="1"/>
</dbReference>
<proteinExistence type="predicted"/>
<feature type="transmembrane region" description="Helical" evidence="6">
    <location>
        <begin position="43"/>
        <end position="63"/>
    </location>
</feature>
<feature type="domain" description="Sulfatase N-terminal" evidence="7">
    <location>
        <begin position="273"/>
        <end position="499"/>
    </location>
</feature>
<evidence type="ECO:0000259" key="7">
    <source>
        <dbReference type="Pfam" id="PF00884"/>
    </source>
</evidence>
<feature type="transmembrane region" description="Helical" evidence="6">
    <location>
        <begin position="113"/>
        <end position="134"/>
    </location>
</feature>